<comment type="similarity">
    <text evidence="1">Belongs to the dymeclin family.</text>
</comment>
<dbReference type="AlphaFoldDB" id="A0AAD4NAX3"/>
<gene>
    <name evidence="5" type="ORF">DdX_04323</name>
</gene>
<evidence type="ECO:0000256" key="4">
    <source>
        <dbReference type="ARBA" id="ARBA00023288"/>
    </source>
</evidence>
<evidence type="ECO:0000313" key="6">
    <source>
        <dbReference type="Proteomes" id="UP001201812"/>
    </source>
</evidence>
<dbReference type="GO" id="GO:0005794">
    <property type="term" value="C:Golgi apparatus"/>
    <property type="evidence" value="ECO:0007669"/>
    <property type="project" value="TreeGrafter"/>
</dbReference>
<dbReference type="EMBL" id="JAKKPZ010000004">
    <property type="protein sequence ID" value="KAI1722028.1"/>
    <property type="molecule type" value="Genomic_DNA"/>
</dbReference>
<dbReference type="InterPro" id="IPR019142">
    <property type="entry name" value="Dymeclin"/>
</dbReference>
<dbReference type="PANTHER" id="PTHR12895">
    <property type="entry name" value="DYMECLIN"/>
    <property type="match status" value="1"/>
</dbReference>
<comment type="caution">
    <text evidence="5">The sequence shown here is derived from an EMBL/GenBank/DDBJ whole genome shotgun (WGS) entry which is preliminary data.</text>
</comment>
<dbReference type="Proteomes" id="UP001201812">
    <property type="component" value="Unassembled WGS sequence"/>
</dbReference>
<accession>A0AAD4NAX3</accession>
<evidence type="ECO:0000256" key="3">
    <source>
        <dbReference type="ARBA" id="ARBA00022707"/>
    </source>
</evidence>
<reference evidence="5" key="1">
    <citation type="submission" date="2022-01" db="EMBL/GenBank/DDBJ databases">
        <title>Genome Sequence Resource for Two Populations of Ditylenchus destructor, the Migratory Endoparasitic Phytonematode.</title>
        <authorList>
            <person name="Zhang H."/>
            <person name="Lin R."/>
            <person name="Xie B."/>
        </authorList>
    </citation>
    <scope>NUCLEOTIDE SEQUENCE</scope>
    <source>
        <strain evidence="5">BazhouSP</strain>
    </source>
</reference>
<keyword evidence="4" id="KW-0449">Lipoprotein</keyword>
<evidence type="ECO:0000256" key="2">
    <source>
        <dbReference type="ARBA" id="ARBA00015736"/>
    </source>
</evidence>
<proteinExistence type="inferred from homology"/>
<sequence length="700" mass="79995">MGSVVSSENEDIKQNELLKKLAGTETISDNDPYWNKLFSFNFNIDQCSRTTQKEFVDNVNDFLQSLLYNTPTSSNFAILIQVFLRRCSELESSAKCENKIFLWQASNSLLIIRHICVFFAERLSSSEFVKIFESQARPSSANSITDDSPDAFLNEDGDSNQAEEFLTSLVDILYDLPVNEITLALHCEAIRVILALLSSQLYEDLVTEKSLFLKYLMRMKTKATNLVRVLLENYLYQTTTLPNQTRDSQSESLVISLASSMWSAFQKTVMIQPEDTDEAIDTNRYLPQSLGALSTSLLLNLVCYPSFDDKPNPYKEMLALFQNAQEVSSLANLEASFKLDFTALYNRLCETVNQNLPMLLLYMLLHNNGGFRNFVFSRINLENLVVPIIQVLNGGVMQPSFRSHSHQTYLALIVLLILSEDDFFCKIIHETKLKNVTWYQPERPISEISLGGLIVLVFVKTIHTNTVKTRDRYLHTNSLAALANMSSCFKHLSPLVCQKLIGLLETMTRRHGKLIQQMRENAEEQEVTDNIDELQESSGDSLHRDITALEEGIRTILEIINSCLCNNIRFNADLIYSILYKRQLFELYHNHPMFHDLLWNIYMVINHFTSKVDGCASSTSQPGGGPPSSPSVHTVLEAIKKAAIEWPTDRLKKFPDLKFKYIEDENTIDFFVPYVWRLVDQSAGIYFNLENVKIFNQNNT</sequence>
<evidence type="ECO:0000313" key="5">
    <source>
        <dbReference type="EMBL" id="KAI1722028.1"/>
    </source>
</evidence>
<organism evidence="5 6">
    <name type="scientific">Ditylenchus destructor</name>
    <dbReference type="NCBI Taxonomy" id="166010"/>
    <lineage>
        <taxon>Eukaryota</taxon>
        <taxon>Metazoa</taxon>
        <taxon>Ecdysozoa</taxon>
        <taxon>Nematoda</taxon>
        <taxon>Chromadorea</taxon>
        <taxon>Rhabditida</taxon>
        <taxon>Tylenchina</taxon>
        <taxon>Tylenchomorpha</taxon>
        <taxon>Sphaerularioidea</taxon>
        <taxon>Anguinidae</taxon>
        <taxon>Anguininae</taxon>
        <taxon>Ditylenchus</taxon>
    </lineage>
</organism>
<dbReference type="Pfam" id="PF09742">
    <property type="entry name" value="Dymeclin"/>
    <property type="match status" value="1"/>
</dbReference>
<keyword evidence="3" id="KW-0519">Myristate</keyword>
<dbReference type="GO" id="GO:0007030">
    <property type="term" value="P:Golgi organization"/>
    <property type="evidence" value="ECO:0007669"/>
    <property type="project" value="TreeGrafter"/>
</dbReference>
<evidence type="ECO:0000256" key="1">
    <source>
        <dbReference type="ARBA" id="ARBA00010603"/>
    </source>
</evidence>
<name>A0AAD4NAX3_9BILA</name>
<dbReference type="PANTHER" id="PTHR12895:SF9">
    <property type="entry name" value="DYMECLIN"/>
    <property type="match status" value="1"/>
</dbReference>
<protein>
    <recommendedName>
        <fullName evidence="2">Dymeclin</fullName>
    </recommendedName>
</protein>
<keyword evidence="6" id="KW-1185">Reference proteome</keyword>